<accession>A0AAE3XQ35</accession>
<dbReference type="AlphaFoldDB" id="A0AAE3XQ35"/>
<gene>
    <name evidence="3" type="ORF">HNQ88_003709</name>
</gene>
<dbReference type="Pfam" id="PF00033">
    <property type="entry name" value="Cytochrome_B"/>
    <property type="match status" value="1"/>
</dbReference>
<dbReference type="PANTHER" id="PTHR19271:SF16">
    <property type="entry name" value="CYTOCHROME B"/>
    <property type="match status" value="1"/>
</dbReference>
<dbReference type="InterPro" id="IPR027387">
    <property type="entry name" value="Cytb/b6-like_sf"/>
</dbReference>
<feature type="transmembrane region" description="Helical" evidence="1">
    <location>
        <begin position="360"/>
        <end position="381"/>
    </location>
</feature>
<comment type="caution">
    <text evidence="3">The sequence shown here is derived from an EMBL/GenBank/DDBJ whole genome shotgun (WGS) entry which is preliminary data.</text>
</comment>
<evidence type="ECO:0000256" key="1">
    <source>
        <dbReference type="SAM" id="Phobius"/>
    </source>
</evidence>
<feature type="transmembrane region" description="Helical" evidence="1">
    <location>
        <begin position="117"/>
        <end position="137"/>
    </location>
</feature>
<dbReference type="Gene3D" id="1.20.810.10">
    <property type="entry name" value="Cytochrome Bc1 Complex, Chain C"/>
    <property type="match status" value="1"/>
</dbReference>
<feature type="transmembrane region" description="Helical" evidence="1">
    <location>
        <begin position="233"/>
        <end position="254"/>
    </location>
</feature>
<dbReference type="PROSITE" id="PS51002">
    <property type="entry name" value="CYTB_NTER"/>
    <property type="match status" value="1"/>
</dbReference>
<feature type="transmembrane region" description="Helical" evidence="1">
    <location>
        <begin position="286"/>
        <end position="305"/>
    </location>
</feature>
<sequence>MNTAGHSKAFTKLLLHLHPKRVNAQSIKFTRTFGLGGISSLFFVILFASGMLLRFAYVPSVKGAYDSIVELQNEILFGQLLRNIHYWSGMGLVLVSFLHLIRVFYSQSIYHDRRKNWFYGLLLFFLVVFSNFTGYLLPWDQLSYWAVTIMANMLTVIPFVGDFLADMIRGSNEVSETTLLRFYHFHTGLLPLLMVAFMSVHFWLIRKSKGVTVANMENRETVPTSPHLLYKEMFVALIVIISLLVLSTLVNAPLQEKANPLISPNPSKAPWYFMGVQELLLHLHPIFAICVIPSAVIFFLIYTPYMKFSDLNVGVWFNSEKGKKLTIFSIIFGILFTLSITLFSEYWWNGTQLMPNVPSLISTGLLLALFYMIPASVFLYFLKIKYQASKIDLVMACFTIIMMAYLVMTIVGTFFRGEGMSLFV</sequence>
<organism evidence="3 4">
    <name type="scientific">Aureibacter tunicatorum</name>
    <dbReference type="NCBI Taxonomy" id="866807"/>
    <lineage>
        <taxon>Bacteria</taxon>
        <taxon>Pseudomonadati</taxon>
        <taxon>Bacteroidota</taxon>
        <taxon>Cytophagia</taxon>
        <taxon>Cytophagales</taxon>
        <taxon>Persicobacteraceae</taxon>
        <taxon>Aureibacter</taxon>
    </lineage>
</organism>
<keyword evidence="1" id="KW-0812">Transmembrane</keyword>
<dbReference type="InterPro" id="IPR005797">
    <property type="entry name" value="Cyt_b/b6_N"/>
</dbReference>
<dbReference type="GO" id="GO:0016491">
    <property type="term" value="F:oxidoreductase activity"/>
    <property type="evidence" value="ECO:0007669"/>
    <property type="project" value="InterPro"/>
</dbReference>
<dbReference type="SUPFAM" id="SSF81648">
    <property type="entry name" value="a domain/subunit of cytochrome bc1 complex (Ubiquinol-cytochrome c reductase)"/>
    <property type="match status" value="1"/>
</dbReference>
<keyword evidence="1" id="KW-1133">Transmembrane helix</keyword>
<proteinExistence type="predicted"/>
<keyword evidence="1" id="KW-0472">Membrane</keyword>
<feature type="transmembrane region" description="Helical" evidence="1">
    <location>
        <begin position="33"/>
        <end position="57"/>
    </location>
</feature>
<reference evidence="3" key="1">
    <citation type="submission" date="2023-07" db="EMBL/GenBank/DDBJ databases">
        <title>Genomic Encyclopedia of Type Strains, Phase IV (KMG-IV): sequencing the most valuable type-strain genomes for metagenomic binning, comparative biology and taxonomic classification.</title>
        <authorList>
            <person name="Goeker M."/>
        </authorList>
    </citation>
    <scope>NUCLEOTIDE SEQUENCE</scope>
    <source>
        <strain evidence="3">DSM 26174</strain>
    </source>
</reference>
<feature type="domain" description="Cytochrome b/b6 N-terminal region profile" evidence="2">
    <location>
        <begin position="1"/>
        <end position="214"/>
    </location>
</feature>
<dbReference type="EMBL" id="JAVDQD010000005">
    <property type="protein sequence ID" value="MDR6240633.1"/>
    <property type="molecule type" value="Genomic_DNA"/>
</dbReference>
<protein>
    <submittedName>
        <fullName evidence="3">Quinol-cytochrome oxidoreductase complex cytochrome b subunit</fullName>
    </submittedName>
</protein>
<feature type="transmembrane region" description="Helical" evidence="1">
    <location>
        <begin position="325"/>
        <end position="348"/>
    </location>
</feature>
<dbReference type="PANTHER" id="PTHR19271">
    <property type="entry name" value="CYTOCHROME B"/>
    <property type="match status" value="1"/>
</dbReference>
<dbReference type="RefSeq" id="WP_309940722.1">
    <property type="nucleotide sequence ID" value="NZ_AP025306.1"/>
</dbReference>
<feature type="transmembrane region" description="Helical" evidence="1">
    <location>
        <begin position="393"/>
        <end position="415"/>
    </location>
</feature>
<dbReference type="Proteomes" id="UP001185092">
    <property type="component" value="Unassembled WGS sequence"/>
</dbReference>
<dbReference type="GO" id="GO:0009055">
    <property type="term" value="F:electron transfer activity"/>
    <property type="evidence" value="ECO:0007669"/>
    <property type="project" value="InterPro"/>
</dbReference>
<evidence type="ECO:0000259" key="2">
    <source>
        <dbReference type="PROSITE" id="PS51002"/>
    </source>
</evidence>
<dbReference type="GO" id="GO:0016020">
    <property type="term" value="C:membrane"/>
    <property type="evidence" value="ECO:0007669"/>
    <property type="project" value="InterPro"/>
</dbReference>
<evidence type="ECO:0000313" key="4">
    <source>
        <dbReference type="Proteomes" id="UP001185092"/>
    </source>
</evidence>
<feature type="transmembrane region" description="Helical" evidence="1">
    <location>
        <begin position="185"/>
        <end position="205"/>
    </location>
</feature>
<dbReference type="InterPro" id="IPR036150">
    <property type="entry name" value="Cyt_b/b6_C_sf"/>
</dbReference>
<feature type="transmembrane region" description="Helical" evidence="1">
    <location>
        <begin position="84"/>
        <end position="105"/>
    </location>
</feature>
<keyword evidence="4" id="KW-1185">Reference proteome</keyword>
<dbReference type="GO" id="GO:0022904">
    <property type="term" value="P:respiratory electron transport chain"/>
    <property type="evidence" value="ECO:0007669"/>
    <property type="project" value="InterPro"/>
</dbReference>
<dbReference type="InterPro" id="IPR016174">
    <property type="entry name" value="Di-haem_cyt_TM"/>
</dbReference>
<evidence type="ECO:0000313" key="3">
    <source>
        <dbReference type="EMBL" id="MDR6240633.1"/>
    </source>
</evidence>
<name>A0AAE3XQ35_9BACT</name>
<dbReference type="SUPFAM" id="SSF81342">
    <property type="entry name" value="Transmembrane di-heme cytochromes"/>
    <property type="match status" value="1"/>
</dbReference>